<protein>
    <submittedName>
        <fullName evidence="5">Cell division protein DedD</fullName>
    </submittedName>
    <submittedName>
        <fullName evidence="4">SPOR domain-containing protein</fullName>
    </submittedName>
</protein>
<keyword evidence="7" id="KW-1185">Reference proteome</keyword>
<dbReference type="Proteomes" id="UP000254603">
    <property type="component" value="Unassembled WGS sequence"/>
</dbReference>
<dbReference type="Pfam" id="PF05036">
    <property type="entry name" value="SPOR"/>
    <property type="match status" value="1"/>
</dbReference>
<organism evidence="5 6">
    <name type="scientific">Oligella ureolytica</name>
    <dbReference type="NCBI Taxonomy" id="90244"/>
    <lineage>
        <taxon>Bacteria</taxon>
        <taxon>Pseudomonadati</taxon>
        <taxon>Pseudomonadota</taxon>
        <taxon>Betaproteobacteria</taxon>
        <taxon>Burkholderiales</taxon>
        <taxon>Alcaligenaceae</taxon>
        <taxon>Oligella</taxon>
    </lineage>
</organism>
<proteinExistence type="predicted"/>
<dbReference type="EMBL" id="CP065725">
    <property type="protein sequence ID" value="QPT40200.1"/>
    <property type="molecule type" value="Genomic_DNA"/>
</dbReference>
<dbReference type="SUPFAM" id="SSF110997">
    <property type="entry name" value="Sporulation related repeat"/>
    <property type="match status" value="1"/>
</dbReference>
<keyword evidence="5" id="KW-0131">Cell cycle</keyword>
<dbReference type="Gene3D" id="3.30.70.1070">
    <property type="entry name" value="Sporulation related repeat"/>
    <property type="match status" value="1"/>
</dbReference>
<reference evidence="5 6" key="1">
    <citation type="submission" date="2018-06" db="EMBL/GenBank/DDBJ databases">
        <authorList>
            <consortium name="Pathogen Informatics"/>
            <person name="Doyle S."/>
        </authorList>
    </citation>
    <scope>NUCLEOTIDE SEQUENCE [LARGE SCALE GENOMIC DNA]</scope>
    <source>
        <strain evidence="5 6">NCTC11997</strain>
    </source>
</reference>
<dbReference type="Proteomes" id="UP000594903">
    <property type="component" value="Chromosome"/>
</dbReference>
<dbReference type="PANTHER" id="PTHR38687">
    <property type="entry name" value="CELL DIVISION PROTEIN DEDD-RELATED"/>
    <property type="match status" value="1"/>
</dbReference>
<gene>
    <name evidence="4" type="ORF">I6G29_00720</name>
    <name evidence="5" type="ORF">NCTC11997_00180</name>
</gene>
<keyword evidence="5" id="KW-0132">Cell division</keyword>
<feature type="transmembrane region" description="Helical" evidence="2">
    <location>
        <begin position="46"/>
        <end position="64"/>
    </location>
</feature>
<evidence type="ECO:0000256" key="2">
    <source>
        <dbReference type="SAM" id="Phobius"/>
    </source>
</evidence>
<keyword evidence="2" id="KW-1133">Transmembrane helix</keyword>
<feature type="region of interest" description="Disordered" evidence="1">
    <location>
        <begin position="181"/>
        <end position="220"/>
    </location>
</feature>
<keyword evidence="2" id="KW-0472">Membrane</keyword>
<name>A0A378XCB4_9BURK</name>
<dbReference type="PANTHER" id="PTHR38687:SF2">
    <property type="entry name" value="CELL DIVISION PROTEIN FTSN"/>
    <property type="match status" value="1"/>
</dbReference>
<evidence type="ECO:0000313" key="7">
    <source>
        <dbReference type="Proteomes" id="UP000594903"/>
    </source>
</evidence>
<keyword evidence="2" id="KW-0812">Transmembrane</keyword>
<dbReference type="GO" id="GO:0042834">
    <property type="term" value="F:peptidoglycan binding"/>
    <property type="evidence" value="ECO:0007669"/>
    <property type="project" value="InterPro"/>
</dbReference>
<feature type="compositionally biased region" description="Basic and acidic residues" evidence="1">
    <location>
        <begin position="181"/>
        <end position="194"/>
    </location>
</feature>
<evidence type="ECO:0000313" key="5">
    <source>
        <dbReference type="EMBL" id="SUA50389.1"/>
    </source>
</evidence>
<dbReference type="STRING" id="1122619.GCA_000373745_01743"/>
<evidence type="ECO:0000256" key="1">
    <source>
        <dbReference type="SAM" id="MobiDB-lite"/>
    </source>
</evidence>
<feature type="compositionally biased region" description="Polar residues" evidence="1">
    <location>
        <begin position="69"/>
        <end position="87"/>
    </location>
</feature>
<dbReference type="InterPro" id="IPR052521">
    <property type="entry name" value="Cell_div_SPOR-domain"/>
</dbReference>
<feature type="region of interest" description="Disordered" evidence="1">
    <location>
        <begin position="95"/>
        <end position="117"/>
    </location>
</feature>
<dbReference type="AlphaFoldDB" id="A0A378XCB4"/>
<feature type="compositionally biased region" description="Low complexity" evidence="1">
    <location>
        <begin position="195"/>
        <end position="213"/>
    </location>
</feature>
<feature type="compositionally biased region" description="Basic and acidic residues" evidence="1">
    <location>
        <begin position="30"/>
        <end position="40"/>
    </location>
</feature>
<evidence type="ECO:0000313" key="4">
    <source>
        <dbReference type="EMBL" id="QPT40200.1"/>
    </source>
</evidence>
<dbReference type="PROSITE" id="PS51724">
    <property type="entry name" value="SPOR"/>
    <property type="match status" value="1"/>
</dbReference>
<evidence type="ECO:0000313" key="6">
    <source>
        <dbReference type="Proteomes" id="UP000254603"/>
    </source>
</evidence>
<dbReference type="OrthoDB" id="7063246at2"/>
<accession>A0A378XCB4</accession>
<reference evidence="4 7" key="2">
    <citation type="submission" date="2020-12" db="EMBL/GenBank/DDBJ databases">
        <title>FDA dAtabase for Regulatory Grade micrObial Sequences (FDA-ARGOS): Supporting development and validation of Infectious Disease Dx tests.</title>
        <authorList>
            <person name="Sproer C."/>
            <person name="Gronow S."/>
            <person name="Severitt S."/>
            <person name="Schroder I."/>
            <person name="Tallon L."/>
            <person name="Sadzewicz L."/>
            <person name="Zhao X."/>
            <person name="Boylan J."/>
            <person name="Ott S."/>
            <person name="Bowen H."/>
            <person name="Vavikolanu K."/>
            <person name="Mehta A."/>
            <person name="Aluvathingal J."/>
            <person name="Nadendla S."/>
            <person name="Lowell S."/>
            <person name="Myers T."/>
            <person name="Yan Y."/>
            <person name="Sichtig H."/>
        </authorList>
    </citation>
    <scope>NUCLEOTIDE SEQUENCE [LARGE SCALE GENOMIC DNA]</scope>
    <source>
        <strain evidence="4 7">FDAARGOS_872</strain>
    </source>
</reference>
<dbReference type="EMBL" id="UGSB01000001">
    <property type="protein sequence ID" value="SUA50389.1"/>
    <property type="molecule type" value="Genomic_DNA"/>
</dbReference>
<feature type="region of interest" description="Disordered" evidence="1">
    <location>
        <begin position="68"/>
        <end position="87"/>
    </location>
</feature>
<dbReference type="GO" id="GO:0051301">
    <property type="term" value="P:cell division"/>
    <property type="evidence" value="ECO:0007669"/>
    <property type="project" value="UniProtKB-KW"/>
</dbReference>
<feature type="region of interest" description="Disordered" evidence="1">
    <location>
        <begin position="1"/>
        <end position="41"/>
    </location>
</feature>
<dbReference type="RefSeq" id="WP_018574917.1">
    <property type="nucleotide sequence ID" value="NZ_CP065725.1"/>
</dbReference>
<dbReference type="InterPro" id="IPR036680">
    <property type="entry name" value="SPOR-like_sf"/>
</dbReference>
<sequence>MALFGSGKNQRPSEQYEQKRSSSRQQQRYQNEREMKEQRVRSRNRLIGSVILVLAAIIILPLILKTGDDSSNQTVTNAPLISPGSSIGQGELVVEHSSGTQTPSDSEEPGMTPQGAEEGLSIAEGGVLFEDDEETPLAVDESLPEGEDEAAFAGTSGLSIAESTAEQSAIEASEARERAEREAAAAAERKKQEQARAAAAKAEQQKQQQAAAANKKRTDDGSKALAILEGRAAQPSASAPAPAASNTGEFSLQVASYTNANDARTQRDRLRSSGISNAYIQSATVNGNQVFRLRVGPFSSREAAQAAQTRVRALNFSDSFVTGR</sequence>
<feature type="domain" description="SPOR" evidence="3">
    <location>
        <begin position="244"/>
        <end position="324"/>
    </location>
</feature>
<dbReference type="InterPro" id="IPR007730">
    <property type="entry name" value="SPOR-like_dom"/>
</dbReference>
<evidence type="ECO:0000259" key="3">
    <source>
        <dbReference type="PROSITE" id="PS51724"/>
    </source>
</evidence>